<dbReference type="EMBL" id="CAXKWB010013104">
    <property type="protein sequence ID" value="CAL4106638.1"/>
    <property type="molecule type" value="Genomic_DNA"/>
</dbReference>
<protein>
    <recommendedName>
        <fullName evidence="3">Transposase Tc1-like domain-containing protein</fullName>
    </recommendedName>
</protein>
<comment type="caution">
    <text evidence="1">The sequence shown here is derived from an EMBL/GenBank/DDBJ whole genome shotgun (WGS) entry which is preliminary data.</text>
</comment>
<sequence>MNIYPTLQVYYCELSSNGQISSVITDLMTLNPLYKNHLGPAFIIGPHRLSDLRGKVDKSRTTIAKQFKERHPQLLINVSERTVRRILHRELLFKWRCAWKKPLVTRPMTNRVKFAKGRNGWSISNCKTVLWSDEAIFTVTSNRPGKVRRRPGSDPLDISIHVRQ</sequence>
<evidence type="ECO:0000313" key="2">
    <source>
        <dbReference type="Proteomes" id="UP001497623"/>
    </source>
</evidence>
<reference evidence="1 2" key="1">
    <citation type="submission" date="2024-05" db="EMBL/GenBank/DDBJ databases">
        <authorList>
            <person name="Wallberg A."/>
        </authorList>
    </citation>
    <scope>NUCLEOTIDE SEQUENCE [LARGE SCALE GENOMIC DNA]</scope>
</reference>
<dbReference type="AlphaFoldDB" id="A0AAV2R092"/>
<accession>A0AAV2R092</accession>
<gene>
    <name evidence="1" type="ORF">MNOR_LOCUS18376</name>
</gene>
<organism evidence="1 2">
    <name type="scientific">Meganyctiphanes norvegica</name>
    <name type="common">Northern krill</name>
    <name type="synonym">Thysanopoda norvegica</name>
    <dbReference type="NCBI Taxonomy" id="48144"/>
    <lineage>
        <taxon>Eukaryota</taxon>
        <taxon>Metazoa</taxon>
        <taxon>Ecdysozoa</taxon>
        <taxon>Arthropoda</taxon>
        <taxon>Crustacea</taxon>
        <taxon>Multicrustacea</taxon>
        <taxon>Malacostraca</taxon>
        <taxon>Eumalacostraca</taxon>
        <taxon>Eucarida</taxon>
        <taxon>Euphausiacea</taxon>
        <taxon>Euphausiidae</taxon>
        <taxon>Meganyctiphanes</taxon>
    </lineage>
</organism>
<name>A0AAV2R092_MEGNR</name>
<keyword evidence="2" id="KW-1185">Reference proteome</keyword>
<dbReference type="Proteomes" id="UP001497623">
    <property type="component" value="Unassembled WGS sequence"/>
</dbReference>
<evidence type="ECO:0008006" key="3">
    <source>
        <dbReference type="Google" id="ProtNLM"/>
    </source>
</evidence>
<evidence type="ECO:0000313" key="1">
    <source>
        <dbReference type="EMBL" id="CAL4106638.1"/>
    </source>
</evidence>
<proteinExistence type="predicted"/>